<feature type="region of interest" description="Disordered" evidence="1">
    <location>
        <begin position="1"/>
        <end position="31"/>
    </location>
</feature>
<reference evidence="2 3" key="1">
    <citation type="submission" date="2017-02" db="EMBL/GenBank/DDBJ databases">
        <authorList>
            <person name="Peterson S.W."/>
        </authorList>
    </citation>
    <scope>NUCLEOTIDE SEQUENCE [LARGE SCALE GENOMIC DNA]</scope>
    <source>
        <strain evidence="2 3">B Mb 05.01</strain>
    </source>
</reference>
<feature type="compositionally biased region" description="Basic and acidic residues" evidence="1">
    <location>
        <begin position="17"/>
        <end position="31"/>
    </location>
</feature>
<gene>
    <name evidence="2" type="ORF">FM104_14110</name>
</gene>
<sequence length="56" mass="6544">MHNERPRSRRARVALRRKLDPAPESVRRPERKERTMNAIFVVSTAADLLLAEATRF</sequence>
<dbReference type="AlphaFoldDB" id="A0A1R4KML4"/>
<dbReference type="EMBL" id="FUKO01000037">
    <property type="protein sequence ID" value="SJN45538.1"/>
    <property type="molecule type" value="Genomic_DNA"/>
</dbReference>
<keyword evidence="3" id="KW-1185">Reference proteome</keyword>
<dbReference type="Proteomes" id="UP000196320">
    <property type="component" value="Unassembled WGS sequence"/>
</dbReference>
<evidence type="ECO:0000313" key="3">
    <source>
        <dbReference type="Proteomes" id="UP000196320"/>
    </source>
</evidence>
<organism evidence="2 3">
    <name type="scientific">Microbacterium esteraromaticum</name>
    <dbReference type="NCBI Taxonomy" id="57043"/>
    <lineage>
        <taxon>Bacteria</taxon>
        <taxon>Bacillati</taxon>
        <taxon>Actinomycetota</taxon>
        <taxon>Actinomycetes</taxon>
        <taxon>Micrococcales</taxon>
        <taxon>Microbacteriaceae</taxon>
        <taxon>Microbacterium</taxon>
    </lineage>
</organism>
<feature type="compositionally biased region" description="Basic residues" evidence="1">
    <location>
        <begin position="7"/>
        <end position="16"/>
    </location>
</feature>
<accession>A0A1R4KML4</accession>
<evidence type="ECO:0000313" key="2">
    <source>
        <dbReference type="EMBL" id="SJN45538.1"/>
    </source>
</evidence>
<name>A0A1R4KML4_9MICO</name>
<evidence type="ECO:0000256" key="1">
    <source>
        <dbReference type="SAM" id="MobiDB-lite"/>
    </source>
</evidence>
<proteinExistence type="predicted"/>
<protein>
    <submittedName>
        <fullName evidence="2">Uncharacterized protein</fullName>
    </submittedName>
</protein>